<dbReference type="EMBL" id="QDEB01040267">
    <property type="protein sequence ID" value="RZC38778.1"/>
    <property type="molecule type" value="Genomic_DNA"/>
</dbReference>
<evidence type="ECO:0000313" key="2">
    <source>
        <dbReference type="Proteomes" id="UP000292052"/>
    </source>
</evidence>
<sequence>MIAYFTGSAEVLASLIGVNEFLPSDEFMDIIGELCKDGDITQILCTNILFFICGFSPNEMNATILPVLMGHTPAGSSVKQFLHYGQEMVSGEFRQYDFGDDNQDHYGLSSPPNYDLSAITAPVYLLYSHYDGLSAEQDVIRLCEGLGDTCKGKFLISEDAFKHLDYMYGIRAPELVYSKLINSMARH</sequence>
<dbReference type="InterPro" id="IPR029058">
    <property type="entry name" value="AB_hydrolase_fold"/>
</dbReference>
<gene>
    <name evidence="1" type="ORF">BDFB_014338</name>
</gene>
<dbReference type="Proteomes" id="UP000292052">
    <property type="component" value="Unassembled WGS sequence"/>
</dbReference>
<reference evidence="1 2" key="1">
    <citation type="submission" date="2017-03" db="EMBL/GenBank/DDBJ databases">
        <title>Genome of the blue death feigning beetle - Asbolus verrucosus.</title>
        <authorList>
            <person name="Rider S.D."/>
        </authorList>
    </citation>
    <scope>NUCLEOTIDE SEQUENCE [LARGE SCALE GENOMIC DNA]</scope>
    <source>
        <strain evidence="1">Butters</strain>
        <tissue evidence="1">Head and leg muscle</tissue>
    </source>
</reference>
<dbReference type="PANTHER" id="PTHR11005">
    <property type="entry name" value="LYSOSOMAL ACID LIPASE-RELATED"/>
    <property type="match status" value="1"/>
</dbReference>
<proteinExistence type="predicted"/>
<dbReference type="SUPFAM" id="SSF53474">
    <property type="entry name" value="alpha/beta-Hydrolases"/>
    <property type="match status" value="1"/>
</dbReference>
<dbReference type="Gene3D" id="3.40.50.1820">
    <property type="entry name" value="alpha/beta hydrolase"/>
    <property type="match status" value="1"/>
</dbReference>
<dbReference type="AlphaFoldDB" id="A0A482W2K8"/>
<accession>A0A482W2K8</accession>
<protein>
    <submittedName>
        <fullName evidence="1">Uncharacterized protein</fullName>
    </submittedName>
</protein>
<dbReference type="OrthoDB" id="9974421at2759"/>
<keyword evidence="2" id="KW-1185">Reference proteome</keyword>
<comment type="caution">
    <text evidence="1">The sequence shown here is derived from an EMBL/GenBank/DDBJ whole genome shotgun (WGS) entry which is preliminary data.</text>
</comment>
<evidence type="ECO:0000313" key="1">
    <source>
        <dbReference type="EMBL" id="RZC38778.1"/>
    </source>
</evidence>
<name>A0A482W2K8_ASBVE</name>
<organism evidence="1 2">
    <name type="scientific">Asbolus verrucosus</name>
    <name type="common">Desert ironclad beetle</name>
    <dbReference type="NCBI Taxonomy" id="1661398"/>
    <lineage>
        <taxon>Eukaryota</taxon>
        <taxon>Metazoa</taxon>
        <taxon>Ecdysozoa</taxon>
        <taxon>Arthropoda</taxon>
        <taxon>Hexapoda</taxon>
        <taxon>Insecta</taxon>
        <taxon>Pterygota</taxon>
        <taxon>Neoptera</taxon>
        <taxon>Endopterygota</taxon>
        <taxon>Coleoptera</taxon>
        <taxon>Polyphaga</taxon>
        <taxon>Cucujiformia</taxon>
        <taxon>Tenebrionidae</taxon>
        <taxon>Pimeliinae</taxon>
        <taxon>Asbolus</taxon>
    </lineage>
</organism>